<dbReference type="Proteomes" id="UP000789375">
    <property type="component" value="Unassembled WGS sequence"/>
</dbReference>
<feature type="domain" description="BCAS3 WD40" evidence="2">
    <location>
        <begin position="120"/>
        <end position="291"/>
    </location>
</feature>
<feature type="compositionally biased region" description="Polar residues" evidence="1">
    <location>
        <begin position="1010"/>
        <end position="1025"/>
    </location>
</feature>
<dbReference type="GO" id="GO:0042594">
    <property type="term" value="P:response to starvation"/>
    <property type="evidence" value="ECO:0007669"/>
    <property type="project" value="TreeGrafter"/>
</dbReference>
<dbReference type="EMBL" id="CAJVPP010001048">
    <property type="protein sequence ID" value="CAG8530874.1"/>
    <property type="molecule type" value="Genomic_DNA"/>
</dbReference>
<feature type="domain" description="BCAS3 WD40" evidence="2">
    <location>
        <begin position="432"/>
        <end position="550"/>
    </location>
</feature>
<organism evidence="3 4">
    <name type="scientific">Funneliformis mosseae</name>
    <name type="common">Endomycorrhizal fungus</name>
    <name type="synonym">Glomus mosseae</name>
    <dbReference type="NCBI Taxonomy" id="27381"/>
    <lineage>
        <taxon>Eukaryota</taxon>
        <taxon>Fungi</taxon>
        <taxon>Fungi incertae sedis</taxon>
        <taxon>Mucoromycota</taxon>
        <taxon>Glomeromycotina</taxon>
        <taxon>Glomeromycetes</taxon>
        <taxon>Glomerales</taxon>
        <taxon>Glomeraceae</taxon>
        <taxon>Funneliformis</taxon>
    </lineage>
</organism>
<protein>
    <submittedName>
        <fullName evidence="3">8290_t:CDS:1</fullName>
    </submittedName>
</protein>
<dbReference type="GO" id="GO:0005737">
    <property type="term" value="C:cytoplasm"/>
    <property type="evidence" value="ECO:0007669"/>
    <property type="project" value="TreeGrafter"/>
</dbReference>
<feature type="compositionally biased region" description="Polar residues" evidence="1">
    <location>
        <begin position="1032"/>
        <end position="1047"/>
    </location>
</feature>
<dbReference type="InterPro" id="IPR015943">
    <property type="entry name" value="WD40/YVTN_repeat-like_dom_sf"/>
</dbReference>
<dbReference type="InterPro" id="IPR036322">
    <property type="entry name" value="WD40_repeat_dom_sf"/>
</dbReference>
<dbReference type="AlphaFoldDB" id="A0A9N9FFY2"/>
<evidence type="ECO:0000313" key="3">
    <source>
        <dbReference type="EMBL" id="CAG8530874.1"/>
    </source>
</evidence>
<accession>A0A9N9FFY2</accession>
<comment type="caution">
    <text evidence="3">The sequence shown here is derived from an EMBL/GenBank/DDBJ whole genome shotgun (WGS) entry which is preliminary data.</text>
</comment>
<name>A0A9N9FFY2_FUNMO</name>
<dbReference type="SUPFAM" id="SSF50978">
    <property type="entry name" value="WD40 repeat-like"/>
    <property type="match status" value="1"/>
</dbReference>
<proteinExistence type="predicted"/>
<dbReference type="Pfam" id="PF21034">
    <property type="entry name" value="BCAS3_WD40"/>
    <property type="match status" value="2"/>
</dbReference>
<dbReference type="PANTHER" id="PTHR13268:SF0">
    <property type="entry name" value="BCAS3 MICROTUBULE ASSOCIATED CELL MIGRATION FACTOR"/>
    <property type="match status" value="1"/>
</dbReference>
<feature type="region of interest" description="Disordered" evidence="1">
    <location>
        <begin position="1010"/>
        <end position="1047"/>
    </location>
</feature>
<feature type="compositionally biased region" description="Polar residues" evidence="1">
    <location>
        <begin position="697"/>
        <end position="712"/>
    </location>
</feature>
<sequence>MSSIPQLNNITGVKADPRFLKDPSALESISSALYGLSSYLPTSITSLRKATPDHNAYQHPLNHQYSDYLPQQFASDTDPQNHSVTDGKFEKKKKDVIVYAGFDEIVFASSNKPNASVSQSVLMLGYPDGFQIWNVSSVDNIHELISIRDEEKLGEVTYIKSIPNPHYTSEHVRDKFAEARPLVGLVSTSTSTRENGLQEPFSKPKSSLKFYSLKTHQVVHTLDFENEGNIVGVRCNERAIVIGMNTPAKLHIISPLTLAPLFKSPLHDVALHPSNRAPVFTLGPRLLAYATTSQPLESDGKKDGDYRDGDDLIGGSSAKYQDVAKGVAKEVVNGVKFLGDYGYQTLSAYFANASNSQSITKIKQSSSMPINIPSPSPSNGYYYNSRTGSVGSNSSDNSNGFIATVNNGIEIDKDDGTKGAIIIRDIGAPSGSKEPSIVAHFAPHTHHVGQLSFNPSGTLLFSTSVQGSKFHVFEILGKHRRDRNHKSTKHMYILSRGYTYASVGEGGVGWSGDSRWCAVASGKGTIHIFAINPYGGPSHIPSHISGFVKNVDEPYSSITQSPVVRIKPRTPLPPDPIDVAASGSSQNSNNMFPMNPHEYYSFPPPESNVSSTTTSPSRHLSPLPYYNNINNMSSHHHLNGQSNLSFPNGFPMNSFYLMRKPPGMCIKFLPSLSDNSKTANHDGLLFANLKAKRQAKRTSINYDGKASANSHNKSGRRRTRSWSQNYMPAANNSGRQYLEVEDLESKQEDIGYQDVLSFHPAGVLTLHRIWMEGVVVGEQNSSSRQGDSQESNNLITMAGTPLAGSAAAVANVGRVLVGGATTVVGMGRGITGVTRKEAGTLDMITNYEDVAEWQILRGNNWAEVKNVLEAPRHSDTLAKRDGNNNKWLANAEISTHTSSRSSLPPPLWASPQFTFQTFLTGHLETIRKGEIPRSRKIEVRRDIVERVEMVDEVASDTSSLEVNGWVNNGEGNYDVRGQGRTSKAVLIQAGKAIGKGGDISESLSSAMRTSLDFSPSSPTLSAVSTKTKDRTSNGFTNGHAQTNSGDLSITPLSFEDAYHIHIANNIPTKTANNNINPYMSSTVLKSSKLNNANISPNILASNATITPHTLSFTRSTSSSSSVNTSETTFSEVETFTKGIEQNTEDFISEEGNFFFSPDGDNEVELPSNSVIELQRGGRDVGGDNGIGDLVFNFGSGLE</sequence>
<evidence type="ECO:0000313" key="4">
    <source>
        <dbReference type="Proteomes" id="UP000789375"/>
    </source>
</evidence>
<evidence type="ECO:0000259" key="2">
    <source>
        <dbReference type="Pfam" id="PF21034"/>
    </source>
</evidence>
<dbReference type="Gene3D" id="2.130.10.10">
    <property type="entry name" value="YVTN repeat-like/Quinoprotein amine dehydrogenase"/>
    <property type="match status" value="1"/>
</dbReference>
<evidence type="ECO:0000256" key="1">
    <source>
        <dbReference type="SAM" id="MobiDB-lite"/>
    </source>
</evidence>
<dbReference type="PANTHER" id="PTHR13268">
    <property type="entry name" value="BREAST CARCINOMA AMPLIFIED SEQUENCE 3"/>
    <property type="match status" value="1"/>
</dbReference>
<feature type="region of interest" description="Disordered" evidence="1">
    <location>
        <begin position="697"/>
        <end position="728"/>
    </location>
</feature>
<dbReference type="InterPro" id="IPR045142">
    <property type="entry name" value="BCAS3-like"/>
</dbReference>
<dbReference type="InterPro" id="IPR048382">
    <property type="entry name" value="BCAS3_WD40"/>
</dbReference>
<gene>
    <name evidence="3" type="ORF">FMOSSE_LOCUS5503</name>
</gene>
<reference evidence="3" key="1">
    <citation type="submission" date="2021-06" db="EMBL/GenBank/DDBJ databases">
        <authorList>
            <person name="Kallberg Y."/>
            <person name="Tangrot J."/>
            <person name="Rosling A."/>
        </authorList>
    </citation>
    <scope>NUCLEOTIDE SEQUENCE</scope>
    <source>
        <strain evidence="3">87-6 pot B 2015</strain>
    </source>
</reference>
<keyword evidence="4" id="KW-1185">Reference proteome</keyword>
<dbReference type="GO" id="GO:0006914">
    <property type="term" value="P:autophagy"/>
    <property type="evidence" value="ECO:0007669"/>
    <property type="project" value="InterPro"/>
</dbReference>